<proteinExistence type="predicted"/>
<dbReference type="Gene3D" id="3.40.30.10">
    <property type="entry name" value="Glutaredoxin"/>
    <property type="match status" value="1"/>
</dbReference>
<dbReference type="InterPro" id="IPR050553">
    <property type="entry name" value="Thioredoxin_ResA/DsbE_sf"/>
</dbReference>
<dbReference type="InterPro" id="IPR017937">
    <property type="entry name" value="Thioredoxin_CS"/>
</dbReference>
<dbReference type="RefSeq" id="WP_144591907.1">
    <property type="nucleotide sequence ID" value="NZ_VJWX01000391.1"/>
</dbReference>
<comment type="subcellular location">
    <subcellularLocation>
        <location evidence="1">Cell envelope</location>
    </subcellularLocation>
</comment>
<dbReference type="GO" id="GO:0030313">
    <property type="term" value="C:cell envelope"/>
    <property type="evidence" value="ECO:0007669"/>
    <property type="project" value="UniProtKB-SubCell"/>
</dbReference>
<gene>
    <name evidence="8" type="ORF">FNH05_28345</name>
</gene>
<dbReference type="PROSITE" id="PS00194">
    <property type="entry name" value="THIOREDOXIN_1"/>
    <property type="match status" value="1"/>
</dbReference>
<keyword evidence="9" id="KW-1185">Reference proteome</keyword>
<feature type="region of interest" description="Disordered" evidence="6">
    <location>
        <begin position="31"/>
        <end position="53"/>
    </location>
</feature>
<dbReference type="PROSITE" id="PS51352">
    <property type="entry name" value="THIOREDOXIN_2"/>
    <property type="match status" value="1"/>
</dbReference>
<evidence type="ECO:0000256" key="3">
    <source>
        <dbReference type="ARBA" id="ARBA00022968"/>
    </source>
</evidence>
<keyword evidence="3" id="KW-0735">Signal-anchor</keyword>
<dbReference type="InterPro" id="IPR013766">
    <property type="entry name" value="Thioredoxin_domain"/>
</dbReference>
<protein>
    <submittedName>
        <fullName evidence="8">Redoxin domain-containing protein</fullName>
    </submittedName>
</protein>
<evidence type="ECO:0000256" key="2">
    <source>
        <dbReference type="ARBA" id="ARBA00022748"/>
    </source>
</evidence>
<evidence type="ECO:0000259" key="7">
    <source>
        <dbReference type="PROSITE" id="PS51352"/>
    </source>
</evidence>
<reference evidence="8 9" key="1">
    <citation type="submission" date="2019-07" db="EMBL/GenBank/DDBJ databases">
        <authorList>
            <person name="Duangmal K."/>
            <person name="Teo W.F.A."/>
        </authorList>
    </citation>
    <scope>NUCLEOTIDE SEQUENCE [LARGE SCALE GENOMIC DNA]</scope>
    <source>
        <strain evidence="8 9">TBRC 6029</strain>
    </source>
</reference>
<dbReference type="PANTHER" id="PTHR42852:SF6">
    <property type="entry name" value="THIOL:DISULFIDE INTERCHANGE PROTEIN DSBE"/>
    <property type="match status" value="1"/>
</dbReference>
<dbReference type="GO" id="GO:0016491">
    <property type="term" value="F:oxidoreductase activity"/>
    <property type="evidence" value="ECO:0007669"/>
    <property type="project" value="InterPro"/>
</dbReference>
<keyword evidence="4" id="KW-1015">Disulfide bond</keyword>
<evidence type="ECO:0000256" key="1">
    <source>
        <dbReference type="ARBA" id="ARBA00004196"/>
    </source>
</evidence>
<evidence type="ECO:0000313" key="9">
    <source>
        <dbReference type="Proteomes" id="UP000320011"/>
    </source>
</evidence>
<dbReference type="PANTHER" id="PTHR42852">
    <property type="entry name" value="THIOL:DISULFIDE INTERCHANGE PROTEIN DSBE"/>
    <property type="match status" value="1"/>
</dbReference>
<dbReference type="GO" id="GO:0017004">
    <property type="term" value="P:cytochrome complex assembly"/>
    <property type="evidence" value="ECO:0007669"/>
    <property type="project" value="UniProtKB-KW"/>
</dbReference>
<dbReference type="InterPro" id="IPR000866">
    <property type="entry name" value="AhpC/TSA"/>
</dbReference>
<evidence type="ECO:0000313" key="8">
    <source>
        <dbReference type="EMBL" id="TVT31416.1"/>
    </source>
</evidence>
<organism evidence="8 9">
    <name type="scientific">Amycolatopsis rhizosphaerae</name>
    <dbReference type="NCBI Taxonomy" id="2053003"/>
    <lineage>
        <taxon>Bacteria</taxon>
        <taxon>Bacillati</taxon>
        <taxon>Actinomycetota</taxon>
        <taxon>Actinomycetes</taxon>
        <taxon>Pseudonocardiales</taxon>
        <taxon>Pseudonocardiaceae</taxon>
        <taxon>Amycolatopsis</taxon>
    </lineage>
</organism>
<keyword evidence="2" id="KW-0201">Cytochrome c-type biogenesis</keyword>
<name>A0A558B4I4_9PSEU</name>
<evidence type="ECO:0000256" key="4">
    <source>
        <dbReference type="ARBA" id="ARBA00023157"/>
    </source>
</evidence>
<evidence type="ECO:0000256" key="6">
    <source>
        <dbReference type="SAM" id="MobiDB-lite"/>
    </source>
</evidence>
<feature type="domain" description="Thioredoxin" evidence="7">
    <location>
        <begin position="43"/>
        <end position="182"/>
    </location>
</feature>
<accession>A0A558B4I4</accession>
<dbReference type="GO" id="GO:0016209">
    <property type="term" value="F:antioxidant activity"/>
    <property type="evidence" value="ECO:0007669"/>
    <property type="project" value="InterPro"/>
</dbReference>
<reference evidence="8 9" key="2">
    <citation type="submission" date="2019-08" db="EMBL/GenBank/DDBJ databases">
        <title>Amycolatopsis acidicola sp. nov., isolated from peat swamp forest soil.</title>
        <authorList>
            <person name="Srisuk N."/>
        </authorList>
    </citation>
    <scope>NUCLEOTIDE SEQUENCE [LARGE SCALE GENOMIC DNA]</scope>
    <source>
        <strain evidence="8 9">TBRC 6029</strain>
    </source>
</reference>
<dbReference type="Pfam" id="PF00578">
    <property type="entry name" value="AhpC-TSA"/>
    <property type="match status" value="1"/>
</dbReference>
<dbReference type="Proteomes" id="UP000320011">
    <property type="component" value="Unassembled WGS sequence"/>
</dbReference>
<dbReference type="SUPFAM" id="SSF52833">
    <property type="entry name" value="Thioredoxin-like"/>
    <property type="match status" value="1"/>
</dbReference>
<evidence type="ECO:0000256" key="5">
    <source>
        <dbReference type="ARBA" id="ARBA00023284"/>
    </source>
</evidence>
<sequence>MSGGRRWWFAPAAVVLAVLGFVLARGLDSPSPGSGSSGLPLTSTGDEPAPALTGRTFEGAPFDLAALRGQVVVVNVWASWCGPCRQELPVLAEQARRRAGSGIRIVGLAMRDDLTAARRLLAETGASGLVSVLDPDGTQAVRWGVKGVPETFVVDPAGHIRVHAVGPVTGQWLDDTLAAVSRP</sequence>
<keyword evidence="5" id="KW-0676">Redox-active center</keyword>
<dbReference type="AlphaFoldDB" id="A0A558B4I4"/>
<feature type="compositionally biased region" description="Low complexity" evidence="6">
    <location>
        <begin position="31"/>
        <end position="46"/>
    </location>
</feature>
<dbReference type="OrthoDB" id="9796554at2"/>
<dbReference type="EMBL" id="VJWX01000391">
    <property type="protein sequence ID" value="TVT31416.1"/>
    <property type="molecule type" value="Genomic_DNA"/>
</dbReference>
<comment type="caution">
    <text evidence="8">The sequence shown here is derived from an EMBL/GenBank/DDBJ whole genome shotgun (WGS) entry which is preliminary data.</text>
</comment>
<dbReference type="InterPro" id="IPR036249">
    <property type="entry name" value="Thioredoxin-like_sf"/>
</dbReference>
<keyword evidence="3" id="KW-0812">Transmembrane</keyword>